<evidence type="ECO:0000313" key="12">
    <source>
        <dbReference type="EMBL" id="CAH0770079.1"/>
    </source>
</evidence>
<dbReference type="InterPro" id="IPR003603">
    <property type="entry name" value="U2A'_phosphoprotein32A_C"/>
</dbReference>
<dbReference type="PROSITE" id="PS51450">
    <property type="entry name" value="LRR"/>
    <property type="match status" value="3"/>
</dbReference>
<gene>
    <name evidence="12" type="ORF">BEMITA_LOCUS6989</name>
</gene>
<dbReference type="Proteomes" id="UP001152759">
    <property type="component" value="Chromosome 4"/>
</dbReference>
<dbReference type="SUPFAM" id="SSF52058">
    <property type="entry name" value="L domain-like"/>
    <property type="match status" value="1"/>
</dbReference>
<dbReference type="GO" id="GO:0036158">
    <property type="term" value="P:outer dynein arm assembly"/>
    <property type="evidence" value="ECO:0007669"/>
    <property type="project" value="TreeGrafter"/>
</dbReference>
<feature type="compositionally biased region" description="Acidic residues" evidence="10">
    <location>
        <begin position="418"/>
        <end position="430"/>
    </location>
</feature>
<organism evidence="12 13">
    <name type="scientific">Bemisia tabaci</name>
    <name type="common">Sweetpotato whitefly</name>
    <name type="synonym">Aleurodes tabaci</name>
    <dbReference type="NCBI Taxonomy" id="7038"/>
    <lineage>
        <taxon>Eukaryota</taxon>
        <taxon>Metazoa</taxon>
        <taxon>Ecdysozoa</taxon>
        <taxon>Arthropoda</taxon>
        <taxon>Hexapoda</taxon>
        <taxon>Insecta</taxon>
        <taxon>Pterygota</taxon>
        <taxon>Neoptera</taxon>
        <taxon>Paraneoptera</taxon>
        <taxon>Hemiptera</taxon>
        <taxon>Sternorrhyncha</taxon>
        <taxon>Aleyrodoidea</taxon>
        <taxon>Aleyrodidae</taxon>
        <taxon>Aleyrodinae</taxon>
        <taxon>Bemisia</taxon>
    </lineage>
</organism>
<dbReference type="PANTHER" id="PTHR18849:SF0">
    <property type="entry name" value="CILIA- AND FLAGELLA-ASSOCIATED PROTEIN 410-RELATED"/>
    <property type="match status" value="1"/>
</dbReference>
<feature type="region of interest" description="Disordered" evidence="10">
    <location>
        <begin position="186"/>
        <end position="218"/>
    </location>
</feature>
<keyword evidence="4" id="KW-0433">Leucine-rich repeat</keyword>
<dbReference type="SMART" id="SM00446">
    <property type="entry name" value="LRRcap"/>
    <property type="match status" value="1"/>
</dbReference>
<evidence type="ECO:0000256" key="1">
    <source>
        <dbReference type="ARBA" id="ARBA00004138"/>
    </source>
</evidence>
<comment type="subcellular location">
    <subcellularLocation>
        <location evidence="1">Cell projection</location>
        <location evidence="1">Cilium</location>
    </subcellularLocation>
    <subcellularLocation>
        <location evidence="2">Cytoplasm</location>
    </subcellularLocation>
</comment>
<dbReference type="Pfam" id="PF14580">
    <property type="entry name" value="LRR_9"/>
    <property type="match status" value="1"/>
</dbReference>
<evidence type="ECO:0000313" key="13">
    <source>
        <dbReference type="Proteomes" id="UP001152759"/>
    </source>
</evidence>
<dbReference type="InterPro" id="IPR001611">
    <property type="entry name" value="Leu-rich_rpt"/>
</dbReference>
<feature type="compositionally biased region" description="Basic and acidic residues" evidence="10">
    <location>
        <begin position="404"/>
        <end position="417"/>
    </location>
</feature>
<keyword evidence="5" id="KW-0677">Repeat</keyword>
<evidence type="ECO:0000256" key="5">
    <source>
        <dbReference type="ARBA" id="ARBA00022737"/>
    </source>
</evidence>
<comment type="similarity">
    <text evidence="9">Belongs to the tilB family.</text>
</comment>
<evidence type="ECO:0000256" key="6">
    <source>
        <dbReference type="ARBA" id="ARBA00023054"/>
    </source>
</evidence>
<evidence type="ECO:0000256" key="4">
    <source>
        <dbReference type="ARBA" id="ARBA00022614"/>
    </source>
</evidence>
<feature type="domain" description="U2A'/phosphoprotein 32 family A C-terminal" evidence="11">
    <location>
        <begin position="128"/>
        <end position="146"/>
    </location>
</feature>
<dbReference type="FunFam" id="3.80.10.10:FF:000052">
    <property type="entry name" value="Leucine rich repeat containing 6"/>
    <property type="match status" value="1"/>
</dbReference>
<keyword evidence="6" id="KW-0175">Coiled coil</keyword>
<name>A0A9P0CD80_BEMTA</name>
<dbReference type="GO" id="GO:0005737">
    <property type="term" value="C:cytoplasm"/>
    <property type="evidence" value="ECO:0007669"/>
    <property type="project" value="UniProtKB-SubCell"/>
</dbReference>
<feature type="region of interest" description="Disordered" evidence="10">
    <location>
        <begin position="392"/>
        <end position="430"/>
    </location>
</feature>
<dbReference type="AlphaFoldDB" id="A0A9P0CD80"/>
<evidence type="ECO:0000256" key="8">
    <source>
        <dbReference type="ARBA" id="ARBA00023273"/>
    </source>
</evidence>
<accession>A0A9P0CD80</accession>
<proteinExistence type="inferred from homology"/>
<evidence type="ECO:0000259" key="11">
    <source>
        <dbReference type="SMART" id="SM00446"/>
    </source>
</evidence>
<evidence type="ECO:0000256" key="2">
    <source>
        <dbReference type="ARBA" id="ARBA00004496"/>
    </source>
</evidence>
<sequence length="430" mass="49792">MVLITEELLRKRAEHNEKEICTLEEVSLHQESITKIEHIDKWCRELKILLLQSNLISKIENLGRLKLLEYLNLALNNIEVIENLQGCEMLQKLDLTLNFIGDIESVRSLQHNEHLESLFMTGNPCADYPGYREFVIATLPQLKQLDGTQIFRSERITAVQKLDGIMEGLILHQRAHKEKRAKQKRELMSNTQTHNDNIDETDPEENSRFWNKKSENTPETRIEIAEHTRRAQKARQSSEPEPKKRVLKFFKADGTPYNINEAKIPFLLESDEETNSIILKVEVYKYLDTSLIEIDVQPKYVRLTVKGKTLQLSLSEEVKTDDAVALRSQVTGFLTITMPKVNGEIKQKKEVLPLKPKNVENSNPSFSRREYLEIGRRDPVDYCNIVRNTSKAEEIKSQKSSLSKKAEQDSQSRKVPEEDFEDDEEVPPLE</sequence>
<dbReference type="GO" id="GO:0005929">
    <property type="term" value="C:cilium"/>
    <property type="evidence" value="ECO:0007669"/>
    <property type="project" value="UniProtKB-SubCell"/>
</dbReference>
<dbReference type="Gene3D" id="3.80.10.10">
    <property type="entry name" value="Ribonuclease Inhibitor"/>
    <property type="match status" value="1"/>
</dbReference>
<dbReference type="InterPro" id="IPR056496">
    <property type="entry name" value="CS_DNAAF11_C"/>
</dbReference>
<keyword evidence="7" id="KW-0969">Cilium</keyword>
<keyword evidence="8" id="KW-0966">Cell projection</keyword>
<protein>
    <recommendedName>
        <fullName evidence="11">U2A'/phosphoprotein 32 family A C-terminal domain-containing protein</fullName>
    </recommendedName>
</protein>
<keyword evidence="3" id="KW-0963">Cytoplasm</keyword>
<evidence type="ECO:0000256" key="3">
    <source>
        <dbReference type="ARBA" id="ARBA00022490"/>
    </source>
</evidence>
<dbReference type="EMBL" id="OU963865">
    <property type="protein sequence ID" value="CAH0770079.1"/>
    <property type="molecule type" value="Genomic_DNA"/>
</dbReference>
<evidence type="ECO:0000256" key="7">
    <source>
        <dbReference type="ARBA" id="ARBA00023069"/>
    </source>
</evidence>
<evidence type="ECO:0000256" key="9">
    <source>
        <dbReference type="ARBA" id="ARBA00049982"/>
    </source>
</evidence>
<dbReference type="Pfam" id="PF23602">
    <property type="entry name" value="CS_DNAAF11_C"/>
    <property type="match status" value="1"/>
</dbReference>
<dbReference type="PANTHER" id="PTHR18849">
    <property type="entry name" value="LEUCINE RICH REPEAT PROTEIN"/>
    <property type="match status" value="1"/>
</dbReference>
<reference evidence="12" key="1">
    <citation type="submission" date="2021-12" db="EMBL/GenBank/DDBJ databases">
        <authorList>
            <person name="King R."/>
        </authorList>
    </citation>
    <scope>NUCLEOTIDE SEQUENCE</scope>
</reference>
<dbReference type="InterPro" id="IPR032675">
    <property type="entry name" value="LRR_dom_sf"/>
</dbReference>
<keyword evidence="13" id="KW-1185">Reference proteome</keyword>
<evidence type="ECO:0000256" key="10">
    <source>
        <dbReference type="SAM" id="MobiDB-lite"/>
    </source>
</evidence>